<evidence type="ECO:0000313" key="8">
    <source>
        <dbReference type="Proteomes" id="UP001161017"/>
    </source>
</evidence>
<organism evidence="7 8">
    <name type="scientific">Ramalina farinacea</name>
    <dbReference type="NCBI Taxonomy" id="258253"/>
    <lineage>
        <taxon>Eukaryota</taxon>
        <taxon>Fungi</taxon>
        <taxon>Dikarya</taxon>
        <taxon>Ascomycota</taxon>
        <taxon>Pezizomycotina</taxon>
        <taxon>Lecanoromycetes</taxon>
        <taxon>OSLEUM clade</taxon>
        <taxon>Lecanoromycetidae</taxon>
        <taxon>Lecanorales</taxon>
        <taxon>Lecanorineae</taxon>
        <taxon>Ramalinaceae</taxon>
        <taxon>Ramalina</taxon>
    </lineage>
</organism>
<evidence type="ECO:0000256" key="6">
    <source>
        <dbReference type="SAM" id="MobiDB-lite"/>
    </source>
</evidence>
<keyword evidence="4" id="KW-0804">Transcription</keyword>
<feature type="region of interest" description="Disordered" evidence="6">
    <location>
        <begin position="90"/>
        <end position="109"/>
    </location>
</feature>
<evidence type="ECO:0000256" key="5">
    <source>
        <dbReference type="ARBA" id="ARBA00023242"/>
    </source>
</evidence>
<dbReference type="PANTHER" id="PTHR14440">
    <property type="entry name" value="DNA-DIRECTED RNA POLYMERASE I SUBUNIT RPA49"/>
    <property type="match status" value="1"/>
</dbReference>
<evidence type="ECO:0000256" key="2">
    <source>
        <dbReference type="ARBA" id="ARBA00009430"/>
    </source>
</evidence>
<evidence type="ECO:0000256" key="1">
    <source>
        <dbReference type="ARBA" id="ARBA00004604"/>
    </source>
</evidence>
<dbReference type="GO" id="GO:0006351">
    <property type="term" value="P:DNA-templated transcription"/>
    <property type="evidence" value="ECO:0007669"/>
    <property type="project" value="InterPro"/>
</dbReference>
<comment type="caution">
    <text evidence="7">The sequence shown here is derived from an EMBL/GenBank/DDBJ whole genome shotgun (WGS) entry which is preliminary data.</text>
</comment>
<feature type="compositionally biased region" description="Low complexity" evidence="6">
    <location>
        <begin position="160"/>
        <end position="179"/>
    </location>
</feature>
<protein>
    <submittedName>
        <fullName evidence="7">DNA-directed RNA polymerase I subunit rpa49</fullName>
    </submittedName>
</protein>
<gene>
    <name evidence="7" type="primary">RPA49</name>
    <name evidence="7" type="ORF">OHK93_002829</name>
</gene>
<accession>A0AA43QS75</accession>
<comment type="subcellular location">
    <subcellularLocation>
        <location evidence="1">Nucleus</location>
        <location evidence="1">Nucleolus</location>
    </subcellularLocation>
</comment>
<dbReference type="GO" id="GO:0000428">
    <property type="term" value="C:DNA-directed RNA polymerase complex"/>
    <property type="evidence" value="ECO:0007669"/>
    <property type="project" value="UniProtKB-KW"/>
</dbReference>
<sequence length="446" mass="49012">MVDEARWKPVLASTPGLSLPDNASFKSYSNPHAKSRNLLLHSDSHPKLDYTAQEEAPGGPDQYLKHYVGIYDPRRSKMKLVPVTSMVMQSTLKTARKPSTPDSSDSEDQVMGTRNALGLAFGTKKSQKAIRSLTTNAITPSQGGRQNNPTNSSSPPPLDPLASAVLSTMPPPTTTTTSTAQAAEHDASKPRPKPNLLATSPHEVYDPNTLAGGADVLAKLKVKDWIDAVKAGRDVPLPSLYVAKRIPAVVGTGKDVPKLRLLKYVFLLLRWYKSLKPPQGKKRGRMVPKLESPDLAPLVAEFGSELVAGLKRRFADEGGELNKWHTDYLVTHILACMLIIDGFEVDTHNAAFDLGLEQGPLANYFKELGCEVKKMGKKDCEDRGLSRGDGASRRVARLRVPLVFPKLRVGKGGGRRVWWGEIRCRLEGEIGDRLRESFEDTHWSEI</sequence>
<dbReference type="GO" id="GO:0003677">
    <property type="term" value="F:DNA binding"/>
    <property type="evidence" value="ECO:0007669"/>
    <property type="project" value="InterPro"/>
</dbReference>
<keyword evidence="8" id="KW-1185">Reference proteome</keyword>
<keyword evidence="3 7" id="KW-0240">DNA-directed RNA polymerase</keyword>
<evidence type="ECO:0000256" key="4">
    <source>
        <dbReference type="ARBA" id="ARBA00023163"/>
    </source>
</evidence>
<dbReference type="AlphaFoldDB" id="A0AA43QS75"/>
<reference evidence="7" key="1">
    <citation type="journal article" date="2023" name="Genome Biol. Evol.">
        <title>First Whole Genome Sequence and Flow Cytometry Genome Size Data for the Lichen-Forming Fungus Ramalina farinacea (Ascomycota).</title>
        <authorList>
            <person name="Llewellyn T."/>
            <person name="Mian S."/>
            <person name="Hill R."/>
            <person name="Leitch I.J."/>
            <person name="Gaya E."/>
        </authorList>
    </citation>
    <scope>NUCLEOTIDE SEQUENCE</scope>
    <source>
        <strain evidence="7">LIQ254RAFAR</strain>
    </source>
</reference>
<dbReference type="InterPro" id="IPR009668">
    <property type="entry name" value="RNA_pol-assoc_fac_A49-like"/>
</dbReference>
<dbReference type="Pfam" id="PF06870">
    <property type="entry name" value="RNA_pol_I_A49"/>
    <property type="match status" value="1"/>
</dbReference>
<feature type="compositionally biased region" description="Polar residues" evidence="6">
    <location>
        <begin position="135"/>
        <end position="146"/>
    </location>
</feature>
<proteinExistence type="inferred from homology"/>
<feature type="region of interest" description="Disordered" evidence="6">
    <location>
        <begin position="135"/>
        <end position="205"/>
    </location>
</feature>
<comment type="similarity">
    <text evidence="2">Belongs to the eukaryotic RPA49/POLR1E RNA polymerase subunit family.</text>
</comment>
<evidence type="ECO:0000256" key="3">
    <source>
        <dbReference type="ARBA" id="ARBA00022478"/>
    </source>
</evidence>
<evidence type="ECO:0000313" key="7">
    <source>
        <dbReference type="EMBL" id="MDI1491620.1"/>
    </source>
</evidence>
<keyword evidence="5" id="KW-0539">Nucleus</keyword>
<dbReference type="GO" id="GO:0005730">
    <property type="term" value="C:nucleolus"/>
    <property type="evidence" value="ECO:0007669"/>
    <property type="project" value="UniProtKB-SubCell"/>
</dbReference>
<name>A0AA43QS75_9LECA</name>
<dbReference type="Proteomes" id="UP001161017">
    <property type="component" value="Unassembled WGS sequence"/>
</dbReference>
<dbReference type="EMBL" id="JAPUFD010000015">
    <property type="protein sequence ID" value="MDI1491620.1"/>
    <property type="molecule type" value="Genomic_DNA"/>
</dbReference>